<dbReference type="InterPro" id="IPR036388">
    <property type="entry name" value="WH-like_DNA-bd_sf"/>
</dbReference>
<dbReference type="SMART" id="SM00420">
    <property type="entry name" value="HTH_DEOR"/>
    <property type="match status" value="1"/>
</dbReference>
<dbReference type="InterPro" id="IPR036390">
    <property type="entry name" value="WH_DNA-bd_sf"/>
</dbReference>
<evidence type="ECO:0000256" key="6">
    <source>
        <dbReference type="ARBA" id="ARBA00024937"/>
    </source>
</evidence>
<keyword evidence="4" id="KW-0238">DNA-binding</keyword>
<dbReference type="Gene3D" id="1.10.10.10">
    <property type="entry name" value="Winged helix-like DNA-binding domain superfamily/Winged helix DNA-binding domain"/>
    <property type="match status" value="1"/>
</dbReference>
<dbReference type="SMART" id="SM01134">
    <property type="entry name" value="DeoRC"/>
    <property type="match status" value="1"/>
</dbReference>
<dbReference type="AlphaFoldDB" id="B9DTF9"/>
<dbReference type="EMBL" id="AM946015">
    <property type="protein sequence ID" value="CAR40821.1"/>
    <property type="molecule type" value="Genomic_DNA"/>
</dbReference>
<sequence>MLKEERQKKIIDILNIENKVIASELSSRLKVSEDTIRRDLKELDMQGLVRRVRKGALRIGPPITQFTYREHDNTELKRVLAAKALPLIKEDTVILIDGSSTNLFLVKLIPIDFSATIITNSPPIAISLSNHKNINIIMLGGSLYKNSMINVGIETIRSLEHIRVDTYIIGVYNIDFENGMSVPTQTEAEVKRKMIEISTEVIGLISADKFATVSNYIVAPAKDINYIVTHDLPETTRHEFSKIKTINIID</sequence>
<dbReference type="InterPro" id="IPR050313">
    <property type="entry name" value="Carb_Metab_HTH_regulators"/>
</dbReference>
<dbReference type="eggNOG" id="COG1349">
    <property type="taxonomic scope" value="Bacteria"/>
</dbReference>
<evidence type="ECO:0000256" key="5">
    <source>
        <dbReference type="ARBA" id="ARBA00023163"/>
    </source>
</evidence>
<dbReference type="InterPro" id="IPR014036">
    <property type="entry name" value="DeoR-like_C"/>
</dbReference>
<dbReference type="InterPro" id="IPR037171">
    <property type="entry name" value="NagB/RpiA_transferase-like"/>
</dbReference>
<name>B9DTF9_STRU0</name>
<dbReference type="PRINTS" id="PR00037">
    <property type="entry name" value="HTHLACR"/>
</dbReference>
<dbReference type="KEGG" id="sub:SUB0284"/>
<dbReference type="Pfam" id="PF08220">
    <property type="entry name" value="HTH_DeoR"/>
    <property type="match status" value="1"/>
</dbReference>
<dbReference type="SUPFAM" id="SSF46785">
    <property type="entry name" value="Winged helix' DNA-binding domain"/>
    <property type="match status" value="1"/>
</dbReference>
<dbReference type="PROSITE" id="PS51000">
    <property type="entry name" value="HTH_DEOR_2"/>
    <property type="match status" value="1"/>
</dbReference>
<keyword evidence="5" id="KW-0804">Transcription</keyword>
<comment type="function">
    <text evidence="6">Repressor of the lactose catabolism operon. Galactose-6-phosphate is the inducer.</text>
</comment>
<accession>B9DTF9</accession>
<dbReference type="STRING" id="218495.SUB0284"/>
<reference evidence="9" key="1">
    <citation type="journal article" date="2009" name="BMC Genomics">
        <title>Evidence for niche adaptation in the genome of the bovine pathogen Streptococcus uberis.</title>
        <authorList>
            <person name="Ward P.N."/>
            <person name="Holden M.T.G."/>
            <person name="Leigh J.A."/>
            <person name="Lennard N."/>
            <person name="Bignell A."/>
            <person name="Barron A."/>
            <person name="Clark L."/>
            <person name="Quail M.A."/>
            <person name="Woodward J."/>
            <person name="Barrell B.G."/>
            <person name="Egan S.A."/>
            <person name="Field T.R."/>
            <person name="Maskell D."/>
            <person name="Kehoe M."/>
            <person name="Dowson C.G."/>
            <person name="Chanter N."/>
            <person name="Whatmore A.M."/>
            <person name="Bentley S.D."/>
            <person name="Parkhill J."/>
        </authorList>
    </citation>
    <scope>NUCLEOTIDE SEQUENCE [LARGE SCALE GENOMIC DNA]</scope>
    <source>
        <strain evidence="9">ATCC BAA-854 / 0140J</strain>
    </source>
</reference>
<dbReference type="GO" id="GO:0003677">
    <property type="term" value="F:DNA binding"/>
    <property type="evidence" value="ECO:0007669"/>
    <property type="project" value="UniProtKB-KW"/>
</dbReference>
<evidence type="ECO:0000256" key="4">
    <source>
        <dbReference type="ARBA" id="ARBA00023125"/>
    </source>
</evidence>
<dbReference type="Pfam" id="PF00455">
    <property type="entry name" value="DeoRC"/>
    <property type="match status" value="1"/>
</dbReference>
<keyword evidence="3" id="KW-0805">Transcription regulation</keyword>
<evidence type="ECO:0000256" key="2">
    <source>
        <dbReference type="ARBA" id="ARBA00022491"/>
    </source>
</evidence>
<evidence type="ECO:0000313" key="8">
    <source>
        <dbReference type="EMBL" id="CAR40821.1"/>
    </source>
</evidence>
<feature type="domain" description="HTH deoR-type" evidence="7">
    <location>
        <begin position="3"/>
        <end position="58"/>
    </location>
</feature>
<dbReference type="RefSeq" id="WP_012657829.1">
    <property type="nucleotide sequence ID" value="NC_012004.1"/>
</dbReference>
<dbReference type="PROSITE" id="PS00894">
    <property type="entry name" value="HTH_DEOR_1"/>
    <property type="match status" value="1"/>
</dbReference>
<dbReference type="Proteomes" id="UP000000449">
    <property type="component" value="Chromosome"/>
</dbReference>
<dbReference type="PANTHER" id="PTHR30363:SF4">
    <property type="entry name" value="GLYCEROL-3-PHOSPHATE REGULON REPRESSOR"/>
    <property type="match status" value="1"/>
</dbReference>
<dbReference type="GO" id="GO:0003700">
    <property type="term" value="F:DNA-binding transcription factor activity"/>
    <property type="evidence" value="ECO:0007669"/>
    <property type="project" value="InterPro"/>
</dbReference>
<evidence type="ECO:0000259" key="7">
    <source>
        <dbReference type="PROSITE" id="PS51000"/>
    </source>
</evidence>
<evidence type="ECO:0000313" key="9">
    <source>
        <dbReference type="Proteomes" id="UP000000449"/>
    </source>
</evidence>
<dbReference type="SUPFAM" id="SSF100950">
    <property type="entry name" value="NagB/RpiA/CoA transferase-like"/>
    <property type="match status" value="1"/>
</dbReference>
<dbReference type="InterPro" id="IPR018356">
    <property type="entry name" value="Tscrpt_reg_HTH_DeoR_CS"/>
</dbReference>
<proteinExistence type="predicted"/>
<protein>
    <recommendedName>
        <fullName evidence="1">Lactose phosphotransferase system repressor</fullName>
    </recommendedName>
</protein>
<evidence type="ECO:0000256" key="3">
    <source>
        <dbReference type="ARBA" id="ARBA00023015"/>
    </source>
</evidence>
<evidence type="ECO:0000256" key="1">
    <source>
        <dbReference type="ARBA" id="ARBA00021390"/>
    </source>
</evidence>
<dbReference type="PANTHER" id="PTHR30363">
    <property type="entry name" value="HTH-TYPE TRANSCRIPTIONAL REGULATOR SRLR-RELATED"/>
    <property type="match status" value="1"/>
</dbReference>
<dbReference type="HOGENOM" id="CLU_060699_2_1_9"/>
<dbReference type="OrthoDB" id="9798651at2"/>
<dbReference type="Gene3D" id="3.40.50.1360">
    <property type="match status" value="1"/>
</dbReference>
<gene>
    <name evidence="8" type="ordered locus">SUB0284</name>
</gene>
<keyword evidence="9" id="KW-1185">Reference proteome</keyword>
<keyword evidence="2" id="KW-0678">Repressor</keyword>
<dbReference type="InterPro" id="IPR001034">
    <property type="entry name" value="DeoR_HTH"/>
</dbReference>
<organism evidence="8 9">
    <name type="scientific">Streptococcus uberis (strain ATCC BAA-854 / 0140J)</name>
    <dbReference type="NCBI Taxonomy" id="218495"/>
    <lineage>
        <taxon>Bacteria</taxon>
        <taxon>Bacillati</taxon>
        <taxon>Bacillota</taxon>
        <taxon>Bacilli</taxon>
        <taxon>Lactobacillales</taxon>
        <taxon>Streptococcaceae</taxon>
        <taxon>Streptococcus</taxon>
    </lineage>
</organism>